<dbReference type="Pfam" id="PF00498">
    <property type="entry name" value="FHA"/>
    <property type="match status" value="2"/>
</dbReference>
<proteinExistence type="predicted"/>
<feature type="domain" description="FHA" evidence="9">
    <location>
        <begin position="132"/>
        <end position="181"/>
    </location>
</feature>
<dbReference type="PROSITE" id="PS50893">
    <property type="entry name" value="ABC_TRANSPORTER_2"/>
    <property type="match status" value="1"/>
</dbReference>
<feature type="transmembrane region" description="Helical" evidence="8">
    <location>
        <begin position="638"/>
        <end position="659"/>
    </location>
</feature>
<keyword evidence="12" id="KW-1185">Reference proteome</keyword>
<accession>A0ABT2S3B3</accession>
<dbReference type="Gene3D" id="2.60.200.20">
    <property type="match status" value="2"/>
</dbReference>
<evidence type="ECO:0000259" key="10">
    <source>
        <dbReference type="PROSITE" id="PS50893"/>
    </source>
</evidence>
<feature type="domain" description="ABC transporter" evidence="10">
    <location>
        <begin position="218"/>
        <end position="455"/>
    </location>
</feature>
<dbReference type="RefSeq" id="WP_262580817.1">
    <property type="nucleotide sequence ID" value="NZ_JAOQJV010000002.1"/>
</dbReference>
<evidence type="ECO:0000256" key="5">
    <source>
        <dbReference type="ARBA" id="ARBA00022840"/>
    </source>
</evidence>
<evidence type="ECO:0000256" key="3">
    <source>
        <dbReference type="ARBA" id="ARBA00022692"/>
    </source>
</evidence>
<dbReference type="InterPro" id="IPR050352">
    <property type="entry name" value="ABCG_transporters"/>
</dbReference>
<evidence type="ECO:0000256" key="1">
    <source>
        <dbReference type="ARBA" id="ARBA00004141"/>
    </source>
</evidence>
<dbReference type="Pfam" id="PF00005">
    <property type="entry name" value="ABC_tran"/>
    <property type="match status" value="1"/>
</dbReference>
<evidence type="ECO:0000313" key="12">
    <source>
        <dbReference type="Proteomes" id="UP001207605"/>
    </source>
</evidence>
<dbReference type="InterPro" id="IPR003593">
    <property type="entry name" value="AAA+_ATPase"/>
</dbReference>
<keyword evidence="4" id="KW-0547">Nucleotide-binding</keyword>
<dbReference type="Gene3D" id="3.40.50.300">
    <property type="entry name" value="P-loop containing nucleotide triphosphate hydrolases"/>
    <property type="match status" value="1"/>
</dbReference>
<comment type="subcellular location">
    <subcellularLocation>
        <location evidence="1">Membrane</location>
        <topology evidence="1">Multi-pass membrane protein</topology>
    </subcellularLocation>
</comment>
<dbReference type="PROSITE" id="PS00211">
    <property type="entry name" value="ABC_TRANSPORTER_1"/>
    <property type="match status" value="1"/>
</dbReference>
<dbReference type="InterPro" id="IPR008984">
    <property type="entry name" value="SMAD_FHA_dom_sf"/>
</dbReference>
<feature type="transmembrane region" description="Helical" evidence="8">
    <location>
        <begin position="666"/>
        <end position="686"/>
    </location>
</feature>
<feature type="domain" description="FHA" evidence="9">
    <location>
        <begin position="28"/>
        <end position="72"/>
    </location>
</feature>
<dbReference type="GO" id="GO:0005524">
    <property type="term" value="F:ATP binding"/>
    <property type="evidence" value="ECO:0007669"/>
    <property type="project" value="UniProtKB-KW"/>
</dbReference>
<name>A0ABT2S3B3_9FIRM</name>
<dbReference type="EMBL" id="JAOQJV010000002">
    <property type="protein sequence ID" value="MCU6699071.1"/>
    <property type="molecule type" value="Genomic_DNA"/>
</dbReference>
<keyword evidence="2" id="KW-0813">Transport</keyword>
<evidence type="ECO:0000256" key="6">
    <source>
        <dbReference type="ARBA" id="ARBA00022989"/>
    </source>
</evidence>
<evidence type="ECO:0000256" key="4">
    <source>
        <dbReference type="ARBA" id="ARBA00022741"/>
    </source>
</evidence>
<dbReference type="PROSITE" id="PS50006">
    <property type="entry name" value="FHA_DOMAIN"/>
    <property type="match status" value="2"/>
</dbReference>
<evidence type="ECO:0000256" key="8">
    <source>
        <dbReference type="SAM" id="Phobius"/>
    </source>
</evidence>
<keyword evidence="6 8" id="KW-1133">Transmembrane helix</keyword>
<dbReference type="PANTHER" id="PTHR48041">
    <property type="entry name" value="ABC TRANSPORTER G FAMILY MEMBER 28"/>
    <property type="match status" value="1"/>
</dbReference>
<dbReference type="InterPro" id="IPR003439">
    <property type="entry name" value="ABC_transporter-like_ATP-bd"/>
</dbReference>
<dbReference type="Pfam" id="PF01061">
    <property type="entry name" value="ABC2_membrane"/>
    <property type="match status" value="1"/>
</dbReference>
<evidence type="ECO:0000256" key="2">
    <source>
        <dbReference type="ARBA" id="ARBA00022448"/>
    </source>
</evidence>
<dbReference type="Proteomes" id="UP001207605">
    <property type="component" value="Unassembled WGS sequence"/>
</dbReference>
<reference evidence="11 12" key="1">
    <citation type="journal article" date="2021" name="ISME Commun">
        <title>Automated analysis of genomic sequences facilitates high-throughput and comprehensive description of bacteria.</title>
        <authorList>
            <person name="Hitch T.C.A."/>
        </authorList>
    </citation>
    <scope>NUCLEOTIDE SEQUENCE [LARGE SCALE GENOMIC DNA]</scope>
    <source>
        <strain evidence="11 12">Sanger_02</strain>
    </source>
</reference>
<dbReference type="SUPFAM" id="SSF52540">
    <property type="entry name" value="P-loop containing nucleoside triphosphate hydrolases"/>
    <property type="match status" value="1"/>
</dbReference>
<dbReference type="SUPFAM" id="SSF49879">
    <property type="entry name" value="SMAD/FHA domain"/>
    <property type="match status" value="2"/>
</dbReference>
<dbReference type="SMART" id="SM00240">
    <property type="entry name" value="FHA"/>
    <property type="match status" value="2"/>
</dbReference>
<dbReference type="InterPro" id="IPR017871">
    <property type="entry name" value="ABC_transporter-like_CS"/>
</dbReference>
<keyword evidence="5 11" id="KW-0067">ATP-binding</keyword>
<evidence type="ECO:0000259" key="9">
    <source>
        <dbReference type="PROSITE" id="PS50006"/>
    </source>
</evidence>
<dbReference type="SMART" id="SM00382">
    <property type="entry name" value="AAA"/>
    <property type="match status" value="1"/>
</dbReference>
<keyword evidence="7 8" id="KW-0472">Membrane</keyword>
<gene>
    <name evidence="11" type="ORF">OCV65_02270</name>
</gene>
<evidence type="ECO:0000313" key="11">
    <source>
        <dbReference type="EMBL" id="MCU6699071.1"/>
    </source>
</evidence>
<feature type="transmembrane region" description="Helical" evidence="8">
    <location>
        <begin position="742"/>
        <end position="763"/>
    </location>
</feature>
<dbReference type="InterPro" id="IPR027417">
    <property type="entry name" value="P-loop_NTPase"/>
</dbReference>
<organism evidence="11 12">
    <name type="scientific">Dorea ammoniilytica</name>
    <dbReference type="NCBI Taxonomy" id="2981788"/>
    <lineage>
        <taxon>Bacteria</taxon>
        <taxon>Bacillati</taxon>
        <taxon>Bacillota</taxon>
        <taxon>Clostridia</taxon>
        <taxon>Lachnospirales</taxon>
        <taxon>Lachnospiraceae</taxon>
        <taxon>Dorea</taxon>
    </lineage>
</organism>
<sequence length="771" mass="87376">MERRMLTVINSNGAITEVDLDKYNKKELRIGRDGSKCDIVIADPIVSKVHGMIHLERSYLMYRDEDSSNGTFWENGGGRKLLSKRDGFVDIFDQTVLRIGNVNNPDEMVLLLYQNSDEREDWKRVSLDGQVVRIGRDPENQIVLRHPGVSKRHCMIIRKDNHTVLHDLRSANGVMVNGRAVSGNVELNDKDIIQILDYKLLYCNTCVYYHTVTSGISLRASHVNKIVGRGRKKKQILNDVSCEIRPNEFVAIIGGSGAGKTTLMNAISGFEQEFTGKVYCNNVDLVAQFQHLKNIIGFVPQQDIIYENLTLKRMLLYTAKLKMPEDTKKQEMEQRIEAVLKMVDLLEHQNTYIRKLSGGQKKRASIAVELLADPKLFFLDEPTSGLDPGTEKNLMETLSRLAKEQNKTIIMVTHTTQNLHLCDKIIFMGPGGRLCFCGNVQEAEAFYGTSNLVDIYNKIAEQPEYWQRKFGQSNQTSTFRNNVTDMHEKPIVSKRKKESALRQFGILAERYGELLWNDKQRLALLLIQPFLIALLLNIVADKNIFDIYESTKSMLFALSCSGIWIGMFDSIQEICKERVILKREYMANLKLPCYMLSKFMLQAVLGLVQSIILTFVFLNLIGKDVKGIFLSDFRLEVLLTMWLTVLASIAMGFIISAMVKSGDKAMAVAPFVLIVQLLFSGILFTLKGIGKKISYCTVSRWSVEALGSISRLNKLDLKMQADFPMLEHEAESFFKATGGHVIKVWLILLAMTIVLVAIGTVLLRNVAKDRR</sequence>
<dbReference type="InterPro" id="IPR000253">
    <property type="entry name" value="FHA_dom"/>
</dbReference>
<dbReference type="CDD" id="cd00060">
    <property type="entry name" value="FHA"/>
    <property type="match status" value="2"/>
</dbReference>
<protein>
    <submittedName>
        <fullName evidence="11">ATP-binding cassette domain-containing protein</fullName>
    </submittedName>
</protein>
<evidence type="ECO:0000256" key="7">
    <source>
        <dbReference type="ARBA" id="ARBA00023136"/>
    </source>
</evidence>
<feature type="transmembrane region" description="Helical" evidence="8">
    <location>
        <begin position="591"/>
        <end position="618"/>
    </location>
</feature>
<keyword evidence="3 8" id="KW-0812">Transmembrane</keyword>
<comment type="caution">
    <text evidence="11">The sequence shown here is derived from an EMBL/GenBank/DDBJ whole genome shotgun (WGS) entry which is preliminary data.</text>
</comment>
<dbReference type="PANTHER" id="PTHR48041:SF139">
    <property type="entry name" value="PROTEIN SCARLET"/>
    <property type="match status" value="1"/>
</dbReference>
<dbReference type="InterPro" id="IPR013525">
    <property type="entry name" value="ABC2_TM"/>
</dbReference>